<keyword evidence="1" id="KW-0472">Membrane</keyword>
<dbReference type="InterPro" id="IPR057667">
    <property type="entry name" value="HTH_SB"/>
</dbReference>
<keyword evidence="1" id="KW-1133">Transmembrane helix</keyword>
<name>A0AAN8RCN5_9TELE</name>
<dbReference type="InterPro" id="IPR036388">
    <property type="entry name" value="WH-like_DNA-bd_sf"/>
</dbReference>
<organism evidence="3 4">
    <name type="scientific">Coregonus suidteri</name>
    <dbReference type="NCBI Taxonomy" id="861788"/>
    <lineage>
        <taxon>Eukaryota</taxon>
        <taxon>Metazoa</taxon>
        <taxon>Chordata</taxon>
        <taxon>Craniata</taxon>
        <taxon>Vertebrata</taxon>
        <taxon>Euteleostomi</taxon>
        <taxon>Actinopterygii</taxon>
        <taxon>Neopterygii</taxon>
        <taxon>Teleostei</taxon>
        <taxon>Protacanthopterygii</taxon>
        <taxon>Salmoniformes</taxon>
        <taxon>Salmonidae</taxon>
        <taxon>Coregoninae</taxon>
        <taxon>Coregonus</taxon>
    </lineage>
</organism>
<feature type="domain" description="Sleeping Beauty transposase HTH" evidence="2">
    <location>
        <begin position="1"/>
        <end position="32"/>
    </location>
</feature>
<evidence type="ECO:0000259" key="2">
    <source>
        <dbReference type="Pfam" id="PF25787"/>
    </source>
</evidence>
<accession>A0AAN8RCN5</accession>
<evidence type="ECO:0000313" key="4">
    <source>
        <dbReference type="Proteomes" id="UP001356427"/>
    </source>
</evidence>
<keyword evidence="1" id="KW-0812">Transmembrane</keyword>
<comment type="caution">
    <text evidence="3">The sequence shown here is derived from an EMBL/GenBank/DDBJ whole genome shotgun (WGS) entry which is preliminary data.</text>
</comment>
<dbReference type="AlphaFoldDB" id="A0AAN8RCN5"/>
<evidence type="ECO:0000313" key="3">
    <source>
        <dbReference type="EMBL" id="KAK6322252.1"/>
    </source>
</evidence>
<feature type="transmembrane region" description="Helical" evidence="1">
    <location>
        <begin position="43"/>
        <end position="67"/>
    </location>
</feature>
<keyword evidence="4" id="KW-1185">Reference proteome</keyword>
<dbReference type="Proteomes" id="UP001356427">
    <property type="component" value="Unassembled WGS sequence"/>
</dbReference>
<dbReference type="Gene3D" id="1.10.10.10">
    <property type="entry name" value="Winged helix-like DNA-binding domain superfamily/Winged helix DNA-binding domain"/>
    <property type="match status" value="1"/>
</dbReference>
<evidence type="ECO:0000256" key="1">
    <source>
        <dbReference type="SAM" id="Phobius"/>
    </source>
</evidence>
<proteinExistence type="predicted"/>
<sequence>MTKTKELSKDVRDKIVDLHKAGMGYKTIAKQLDQSQEQRYNSIAVAGAVMGVVLALFLIAVFTIIILTARKTSPPAYTDKVIDLPPTHKPPPPYTERPPAIPLAVHAPQVASLSQARRADRWFEMAERTPTRLTHQEPRSPSHQPLSYQEWVCHQNGTDRIYINHRENYV</sequence>
<reference evidence="3 4" key="1">
    <citation type="submission" date="2021-04" db="EMBL/GenBank/DDBJ databases">
        <authorList>
            <person name="De Guttry C."/>
            <person name="Zahm M."/>
            <person name="Klopp C."/>
            <person name="Cabau C."/>
            <person name="Louis A."/>
            <person name="Berthelot C."/>
            <person name="Parey E."/>
            <person name="Roest Crollius H."/>
            <person name="Montfort J."/>
            <person name="Robinson-Rechavi M."/>
            <person name="Bucao C."/>
            <person name="Bouchez O."/>
            <person name="Gislard M."/>
            <person name="Lluch J."/>
            <person name="Milhes M."/>
            <person name="Lampietro C."/>
            <person name="Lopez Roques C."/>
            <person name="Donnadieu C."/>
            <person name="Braasch I."/>
            <person name="Desvignes T."/>
            <person name="Postlethwait J."/>
            <person name="Bobe J."/>
            <person name="Wedekind C."/>
            <person name="Guiguen Y."/>
        </authorList>
    </citation>
    <scope>NUCLEOTIDE SEQUENCE [LARGE SCALE GENOMIC DNA]</scope>
    <source>
        <strain evidence="3">Cs_M1</strain>
        <tissue evidence="3">Blood</tissue>
    </source>
</reference>
<protein>
    <recommendedName>
        <fullName evidence="2">Sleeping Beauty transposase HTH domain-containing protein</fullName>
    </recommendedName>
</protein>
<dbReference type="Pfam" id="PF25787">
    <property type="entry name" value="HTH_SB"/>
    <property type="match status" value="1"/>
</dbReference>
<gene>
    <name evidence="3" type="ORF">J4Q44_G00070440</name>
</gene>
<dbReference type="EMBL" id="JAGTTL010000005">
    <property type="protein sequence ID" value="KAK6322252.1"/>
    <property type="molecule type" value="Genomic_DNA"/>
</dbReference>